<sequence length="190" mass="22328">MQLQRSARNLPLGTELSESPHFTPAFIPSRCRQSSLNRLLISDSFEKKHPPILRVSYPLRRPTTSTPCRTRFRVHIFWNHPPPPVFVQKRKHILRNEHVLPYFRSNFSNNLANLSFTSRLNFSLKIIEPNLKIFITLHFHLSHHIPPNLVDFWQSLCTNISTTTQHFTITKKQILISHCSFSNFHTARQK</sequence>
<protein>
    <submittedName>
        <fullName evidence="1">Uncharacterized protein</fullName>
    </submittedName>
</protein>
<proteinExistence type="predicted"/>
<dbReference type="AlphaFoldDB" id="B1TF62"/>
<organism evidence="1 2">
    <name type="scientific">Burkholderia ambifaria MEX-5</name>
    <dbReference type="NCBI Taxonomy" id="396597"/>
    <lineage>
        <taxon>Bacteria</taxon>
        <taxon>Pseudomonadati</taxon>
        <taxon>Pseudomonadota</taxon>
        <taxon>Betaproteobacteria</taxon>
        <taxon>Burkholderiales</taxon>
        <taxon>Burkholderiaceae</taxon>
        <taxon>Burkholderia</taxon>
        <taxon>Burkholderia cepacia complex</taxon>
    </lineage>
</organism>
<dbReference type="PATRIC" id="fig|396597.7.peg.977"/>
<dbReference type="EMBL" id="ABLK01000383">
    <property type="protein sequence ID" value="EDT37792.1"/>
    <property type="molecule type" value="Genomic_DNA"/>
</dbReference>
<reference evidence="1 2" key="1">
    <citation type="submission" date="2008-03" db="EMBL/GenBank/DDBJ databases">
        <title>Sequencing of the draft genome and assembly of Burkholderia ambifaria MEX-5.</title>
        <authorList>
            <consortium name="US DOE Joint Genome Institute (JGI-PGF)"/>
            <person name="Copeland A."/>
            <person name="Lucas S."/>
            <person name="Lapidus A."/>
            <person name="Glavina del Rio T."/>
            <person name="Dalin E."/>
            <person name="Tice H."/>
            <person name="Bruce D."/>
            <person name="Goodwin L."/>
            <person name="Pitluck S."/>
            <person name="Larimer F."/>
            <person name="Land M.L."/>
            <person name="Hauser L."/>
            <person name="Tiedje J."/>
            <person name="Richardson P."/>
        </authorList>
    </citation>
    <scope>NUCLEOTIDE SEQUENCE [LARGE SCALE GENOMIC DNA]</scope>
    <source>
        <strain evidence="1 2">MEX-5</strain>
    </source>
</reference>
<accession>B1TF62</accession>
<evidence type="ECO:0000313" key="1">
    <source>
        <dbReference type="EMBL" id="EDT37792.1"/>
    </source>
</evidence>
<dbReference type="Proteomes" id="UP000004814">
    <property type="component" value="Unassembled WGS sequence"/>
</dbReference>
<evidence type="ECO:0000313" key="2">
    <source>
        <dbReference type="Proteomes" id="UP000004814"/>
    </source>
</evidence>
<name>B1TF62_9BURK</name>
<comment type="caution">
    <text evidence="1">The sequence shown here is derived from an EMBL/GenBank/DDBJ whole genome shotgun (WGS) entry which is preliminary data.</text>
</comment>
<gene>
    <name evidence="1" type="ORF">BamMEX5DRAFT_6428</name>
</gene>